<evidence type="ECO:0000313" key="2">
    <source>
        <dbReference type="EMBL" id="KAK7068949.1"/>
    </source>
</evidence>
<dbReference type="InterPro" id="IPR008491">
    <property type="entry name" value="CDK5RAP3"/>
</dbReference>
<dbReference type="GO" id="GO:0012505">
    <property type="term" value="C:endomembrane system"/>
    <property type="evidence" value="ECO:0007669"/>
    <property type="project" value="TreeGrafter"/>
</dbReference>
<dbReference type="Proteomes" id="UP001381693">
    <property type="component" value="Unassembled WGS sequence"/>
</dbReference>
<sequence length="507" mass="57389">MNELDIPIDIHTGKLVDWLISRRHCKKEWPDNVQVIREKINNAIQDMPEHPEITRLLSGTYINYFHCLKIVEILKETEKDSKNILGWYGSQRMKDWQEVVKLYEKDSTYLAEAGQLLVRNVTFEIPGLKRQIAKGVQIQQECDRKTAECIKNAADAEKKYYQTCKNIGIKGEKIKHELIDLLHTLPEELNTIADSCKNLKEGCQLYADFVSFTVAEKDVQCLPLLTYIIEHGNVTTYEYIYGEAPCKIEEPQLDIILEDDADNENGDGIDFGDDITNSAEIDFSDNAGGDIDWGDLTADQPVEIDWGIGEADDIKTDDIIIEDSGVAGGIARDTEAMSLLYNPKTRGQFLDELHELQGFLRQRNSELSTEGSILSLSQFTSAPRSVQDQSQERLAEMLTHVSSAIAKLSTTKMQHLFLISTSPRYVDRVADSLRSKLAIVDKLNDAQKAIKERKQAIAEEQRALTPTLSLIIDRTRELQGHIQNDISKRYKGRPVNLMGINLSMQLS</sequence>
<reference evidence="2 3" key="1">
    <citation type="submission" date="2023-11" db="EMBL/GenBank/DDBJ databases">
        <title>Halocaridina rubra genome assembly.</title>
        <authorList>
            <person name="Smith C."/>
        </authorList>
    </citation>
    <scope>NUCLEOTIDE SEQUENCE [LARGE SCALE GENOMIC DNA]</scope>
    <source>
        <strain evidence="2">EP-1</strain>
        <tissue evidence="2">Whole</tissue>
    </source>
</reference>
<keyword evidence="3" id="KW-1185">Reference proteome</keyword>
<dbReference type="Pfam" id="PF05600">
    <property type="entry name" value="CDK5RAP3"/>
    <property type="match status" value="1"/>
</dbReference>
<dbReference type="EMBL" id="JAXCGZ010017072">
    <property type="protein sequence ID" value="KAK7068949.1"/>
    <property type="molecule type" value="Genomic_DNA"/>
</dbReference>
<organism evidence="2 3">
    <name type="scientific">Halocaridina rubra</name>
    <name type="common">Hawaiian red shrimp</name>
    <dbReference type="NCBI Taxonomy" id="373956"/>
    <lineage>
        <taxon>Eukaryota</taxon>
        <taxon>Metazoa</taxon>
        <taxon>Ecdysozoa</taxon>
        <taxon>Arthropoda</taxon>
        <taxon>Crustacea</taxon>
        <taxon>Multicrustacea</taxon>
        <taxon>Malacostraca</taxon>
        <taxon>Eumalacostraca</taxon>
        <taxon>Eucarida</taxon>
        <taxon>Decapoda</taxon>
        <taxon>Pleocyemata</taxon>
        <taxon>Caridea</taxon>
        <taxon>Atyoidea</taxon>
        <taxon>Atyidae</taxon>
        <taxon>Halocaridina</taxon>
    </lineage>
</organism>
<comment type="caution">
    <text evidence="2">The sequence shown here is derived from an EMBL/GenBank/DDBJ whole genome shotgun (WGS) entry which is preliminary data.</text>
</comment>
<evidence type="ECO:0000313" key="3">
    <source>
        <dbReference type="Proteomes" id="UP001381693"/>
    </source>
</evidence>
<name>A0AAN8ZZF7_HALRR</name>
<dbReference type="AlphaFoldDB" id="A0AAN8ZZF7"/>
<evidence type="ECO:0000256" key="1">
    <source>
        <dbReference type="ARBA" id="ARBA00007478"/>
    </source>
</evidence>
<dbReference type="PANTHER" id="PTHR14894:SF0">
    <property type="entry name" value="CDK5 REGULATORY SUBUNIT-ASSOCIATED PROTEIN 3"/>
    <property type="match status" value="1"/>
</dbReference>
<evidence type="ECO:0008006" key="4">
    <source>
        <dbReference type="Google" id="ProtNLM"/>
    </source>
</evidence>
<dbReference type="PANTHER" id="PTHR14894">
    <property type="entry name" value="CDK5 REGULATORY SUBUNIT-ASSOCIATED PROTEIN 3"/>
    <property type="match status" value="1"/>
</dbReference>
<comment type="similarity">
    <text evidence="1">Belongs to the CDK5RAP3 family.</text>
</comment>
<accession>A0AAN8ZZF7</accession>
<dbReference type="GO" id="GO:0007346">
    <property type="term" value="P:regulation of mitotic cell cycle"/>
    <property type="evidence" value="ECO:0007669"/>
    <property type="project" value="TreeGrafter"/>
</dbReference>
<gene>
    <name evidence="2" type="primary">CDK5RAP3</name>
    <name evidence="2" type="ORF">SK128_012111</name>
</gene>
<proteinExistence type="inferred from homology"/>
<protein>
    <recommendedName>
        <fullName evidence="4">CDK5 regulatory subunit-associated protein 3</fullName>
    </recommendedName>
</protein>